<dbReference type="PIRSF" id="PIRSF000513">
    <property type="entry name" value="Thz_kinase"/>
    <property type="match status" value="1"/>
</dbReference>
<dbReference type="RefSeq" id="WP_107991261.1">
    <property type="nucleotide sequence ID" value="NZ_QAYG01000009.1"/>
</dbReference>
<dbReference type="GO" id="GO:0009229">
    <property type="term" value="P:thiamine diphosphate biosynthetic process"/>
    <property type="evidence" value="ECO:0007669"/>
    <property type="project" value="UniProtKB-UniPathway"/>
</dbReference>
<dbReference type="InterPro" id="IPR000417">
    <property type="entry name" value="Hyethyz_kinase"/>
</dbReference>
<evidence type="ECO:0000256" key="11">
    <source>
        <dbReference type="ARBA" id="ARBA00022977"/>
    </source>
</evidence>
<dbReference type="GO" id="GO:0005524">
    <property type="term" value="F:ATP binding"/>
    <property type="evidence" value="ECO:0007669"/>
    <property type="project" value="UniProtKB-KW"/>
</dbReference>
<dbReference type="Gene3D" id="3.40.1190.20">
    <property type="match status" value="1"/>
</dbReference>
<keyword evidence="8 12" id="KW-0418">Kinase</keyword>
<reference evidence="12 13" key="1">
    <citation type="submission" date="2018-04" db="EMBL/GenBank/DDBJ databases">
        <title>Genomic Encyclopedia of Archaeal and Bacterial Type Strains, Phase II (KMG-II): from individual species to whole genera.</title>
        <authorList>
            <person name="Goeker M."/>
        </authorList>
    </citation>
    <scope>NUCLEOTIDE SEQUENCE [LARGE SCALE GENOMIC DNA]</scope>
    <source>
        <strain evidence="12 13">DSM 23382</strain>
    </source>
</reference>
<accession>A0A2T5V4Q1</accession>
<keyword evidence="9" id="KW-0067">ATP-binding</keyword>
<evidence type="ECO:0000313" key="12">
    <source>
        <dbReference type="EMBL" id="PTW58724.1"/>
    </source>
</evidence>
<protein>
    <recommendedName>
        <fullName evidence="4">hydroxyethylthiazole kinase</fullName>
        <ecNumber evidence="4">2.7.1.50</ecNumber>
    </recommendedName>
</protein>
<dbReference type="InterPro" id="IPR029056">
    <property type="entry name" value="Ribokinase-like"/>
</dbReference>
<evidence type="ECO:0000256" key="6">
    <source>
        <dbReference type="ARBA" id="ARBA00022723"/>
    </source>
</evidence>
<gene>
    <name evidence="12" type="ORF">C8N35_10926</name>
</gene>
<keyword evidence="7" id="KW-0547">Nucleotide-binding</keyword>
<proteinExistence type="predicted"/>
<dbReference type="GO" id="GO:0000287">
    <property type="term" value="F:magnesium ion binding"/>
    <property type="evidence" value="ECO:0007669"/>
    <property type="project" value="InterPro"/>
</dbReference>
<dbReference type="SUPFAM" id="SSF53613">
    <property type="entry name" value="Ribokinase-like"/>
    <property type="match status" value="1"/>
</dbReference>
<organism evidence="12 13">
    <name type="scientific">Breoghania corrubedonensis</name>
    <dbReference type="NCBI Taxonomy" id="665038"/>
    <lineage>
        <taxon>Bacteria</taxon>
        <taxon>Pseudomonadati</taxon>
        <taxon>Pseudomonadota</taxon>
        <taxon>Alphaproteobacteria</taxon>
        <taxon>Hyphomicrobiales</taxon>
        <taxon>Stappiaceae</taxon>
        <taxon>Breoghania</taxon>
    </lineage>
</organism>
<dbReference type="GO" id="GO:0009228">
    <property type="term" value="P:thiamine biosynthetic process"/>
    <property type="evidence" value="ECO:0007669"/>
    <property type="project" value="UniProtKB-KW"/>
</dbReference>
<keyword evidence="11" id="KW-0784">Thiamine biosynthesis</keyword>
<evidence type="ECO:0000256" key="1">
    <source>
        <dbReference type="ARBA" id="ARBA00001771"/>
    </source>
</evidence>
<dbReference type="UniPathway" id="UPA00060">
    <property type="reaction ID" value="UER00139"/>
</dbReference>
<keyword evidence="6" id="KW-0479">Metal-binding</keyword>
<dbReference type="OrthoDB" id="8909021at2"/>
<evidence type="ECO:0000256" key="7">
    <source>
        <dbReference type="ARBA" id="ARBA00022741"/>
    </source>
</evidence>
<keyword evidence="10" id="KW-0460">Magnesium</keyword>
<evidence type="ECO:0000256" key="10">
    <source>
        <dbReference type="ARBA" id="ARBA00022842"/>
    </source>
</evidence>
<comment type="pathway">
    <text evidence="3">Cofactor biosynthesis; thiamine diphosphate biosynthesis; 4-methyl-5-(2-phosphoethyl)-thiazole from 5-(2-hydroxyethyl)-4-methylthiazole: step 1/1.</text>
</comment>
<evidence type="ECO:0000256" key="2">
    <source>
        <dbReference type="ARBA" id="ARBA00001946"/>
    </source>
</evidence>
<evidence type="ECO:0000256" key="9">
    <source>
        <dbReference type="ARBA" id="ARBA00022840"/>
    </source>
</evidence>
<dbReference type="Proteomes" id="UP000244081">
    <property type="component" value="Unassembled WGS sequence"/>
</dbReference>
<evidence type="ECO:0000313" key="13">
    <source>
        <dbReference type="Proteomes" id="UP000244081"/>
    </source>
</evidence>
<name>A0A2T5V4Q1_9HYPH</name>
<evidence type="ECO:0000256" key="4">
    <source>
        <dbReference type="ARBA" id="ARBA00012129"/>
    </source>
</evidence>
<sequence length="274" mass="28687">MSSSDCLPSDHLPLSARISSVLKRLRLAGPRIHCLTGALAQERTADLLMAIGAVPTMGGAPEEVRDFAASADALLIDLGAMEAMTAKTVGRAIDGADVADIPWVLAPVAIDRASARRELAARLLKRRPRILRTNVPELLTLVPPSDSIAGFAKARHTTVILSGVIDTVSDGARQYALSNGHEMMGRTPAMGRAVTAIVTAALAVEPNALVAAAAGVSIVNVAGEIAAERASGLGSFVSTLIDVLHDLDVDDLRQRLDITREDIDAAELIAEDVK</sequence>
<comment type="catalytic activity">
    <reaction evidence="1">
        <text>5-(2-hydroxyethyl)-4-methylthiazole + ATP = 4-methyl-5-(2-phosphooxyethyl)-thiazole + ADP + H(+)</text>
        <dbReference type="Rhea" id="RHEA:24212"/>
        <dbReference type="ChEBI" id="CHEBI:15378"/>
        <dbReference type="ChEBI" id="CHEBI:17957"/>
        <dbReference type="ChEBI" id="CHEBI:30616"/>
        <dbReference type="ChEBI" id="CHEBI:58296"/>
        <dbReference type="ChEBI" id="CHEBI:456216"/>
        <dbReference type="EC" id="2.7.1.50"/>
    </reaction>
</comment>
<keyword evidence="5" id="KW-0808">Transferase</keyword>
<dbReference type="EC" id="2.7.1.50" evidence="4"/>
<dbReference type="EMBL" id="QAYG01000009">
    <property type="protein sequence ID" value="PTW58724.1"/>
    <property type="molecule type" value="Genomic_DNA"/>
</dbReference>
<evidence type="ECO:0000256" key="5">
    <source>
        <dbReference type="ARBA" id="ARBA00022679"/>
    </source>
</evidence>
<evidence type="ECO:0000256" key="3">
    <source>
        <dbReference type="ARBA" id="ARBA00004868"/>
    </source>
</evidence>
<evidence type="ECO:0000256" key="8">
    <source>
        <dbReference type="ARBA" id="ARBA00022777"/>
    </source>
</evidence>
<dbReference type="GO" id="GO:0004417">
    <property type="term" value="F:hydroxyethylthiazole kinase activity"/>
    <property type="evidence" value="ECO:0007669"/>
    <property type="project" value="UniProtKB-EC"/>
</dbReference>
<keyword evidence="13" id="KW-1185">Reference proteome</keyword>
<dbReference type="AlphaFoldDB" id="A0A2T5V4Q1"/>
<dbReference type="Pfam" id="PF02110">
    <property type="entry name" value="HK"/>
    <property type="match status" value="2"/>
</dbReference>
<comment type="cofactor">
    <cofactor evidence="2">
        <name>Mg(2+)</name>
        <dbReference type="ChEBI" id="CHEBI:18420"/>
    </cofactor>
</comment>
<comment type="caution">
    <text evidence="12">The sequence shown here is derived from an EMBL/GenBank/DDBJ whole genome shotgun (WGS) entry which is preliminary data.</text>
</comment>
<dbReference type="PRINTS" id="PR01099">
    <property type="entry name" value="HYETHTZKNASE"/>
</dbReference>